<keyword evidence="7" id="KW-0072">Autophagy</keyword>
<evidence type="ECO:0000256" key="9">
    <source>
        <dbReference type="ARBA" id="ARBA00023136"/>
    </source>
</evidence>
<dbReference type="GO" id="GO:0006869">
    <property type="term" value="P:lipid transport"/>
    <property type="evidence" value="ECO:0007669"/>
    <property type="project" value="UniProtKB-KW"/>
</dbReference>
<dbReference type="PANTHER" id="PTHR13190:SF1">
    <property type="entry name" value="AUTOPHAGY-RELATED 2, ISOFORM A"/>
    <property type="match status" value="1"/>
</dbReference>
<evidence type="ECO:0000256" key="6">
    <source>
        <dbReference type="ARBA" id="ARBA00022824"/>
    </source>
</evidence>
<keyword evidence="13" id="KW-1185">Reference proteome</keyword>
<evidence type="ECO:0000256" key="2">
    <source>
        <dbReference type="ARBA" id="ARBA00004623"/>
    </source>
</evidence>
<keyword evidence="5" id="KW-0813">Transport</keyword>
<evidence type="ECO:0000256" key="10">
    <source>
        <dbReference type="ARBA" id="ARBA00024479"/>
    </source>
</evidence>
<organism evidence="13 14">
    <name type="scientific">Parastrongyloides trichosuri</name>
    <name type="common">Possum-specific nematode worm</name>
    <dbReference type="NCBI Taxonomy" id="131310"/>
    <lineage>
        <taxon>Eukaryota</taxon>
        <taxon>Metazoa</taxon>
        <taxon>Ecdysozoa</taxon>
        <taxon>Nematoda</taxon>
        <taxon>Chromadorea</taxon>
        <taxon>Rhabditida</taxon>
        <taxon>Tylenchina</taxon>
        <taxon>Panagrolaimomorpha</taxon>
        <taxon>Strongyloidoidea</taxon>
        <taxon>Strongyloididae</taxon>
        <taxon>Parastrongyloides</taxon>
    </lineage>
</organism>
<dbReference type="InterPro" id="IPR026849">
    <property type="entry name" value="ATG2"/>
</dbReference>
<reference evidence="14" key="1">
    <citation type="submission" date="2017-02" db="UniProtKB">
        <authorList>
            <consortium name="WormBaseParasite"/>
        </authorList>
    </citation>
    <scope>IDENTIFICATION</scope>
</reference>
<dbReference type="STRING" id="131310.A0A0N4ZB36"/>
<protein>
    <recommendedName>
        <fullName evidence="4">Autophagy-related protein 2</fullName>
    </recommendedName>
</protein>
<accession>A0A0N4ZB36</accession>
<feature type="compositionally biased region" description="Polar residues" evidence="12">
    <location>
        <begin position="450"/>
        <end position="462"/>
    </location>
</feature>
<dbReference type="GO" id="GO:0061908">
    <property type="term" value="C:phagophore"/>
    <property type="evidence" value="ECO:0007669"/>
    <property type="project" value="TreeGrafter"/>
</dbReference>
<evidence type="ECO:0000256" key="4">
    <source>
        <dbReference type="ARBA" id="ARBA00018070"/>
    </source>
</evidence>
<keyword evidence="6" id="KW-0256">Endoplasmic reticulum</keyword>
<keyword evidence="8" id="KW-0445">Lipid transport</keyword>
<comment type="catalytic activity">
    <reaction evidence="11">
        <text>a 1,2-diacyl-sn-glycero-3-phosphoethanolamine(in) = a 1,2-diacyl-sn-glycero-3-phosphoethanolamine(out)</text>
        <dbReference type="Rhea" id="RHEA:38895"/>
        <dbReference type="ChEBI" id="CHEBI:64612"/>
    </reaction>
</comment>
<dbReference type="GO" id="GO:0032266">
    <property type="term" value="F:phosphatidylinositol-3-phosphate binding"/>
    <property type="evidence" value="ECO:0007669"/>
    <property type="project" value="TreeGrafter"/>
</dbReference>
<name>A0A0N4ZB36_PARTI</name>
<proteinExistence type="inferred from homology"/>
<evidence type="ECO:0000256" key="7">
    <source>
        <dbReference type="ARBA" id="ARBA00023006"/>
    </source>
</evidence>
<dbReference type="PANTHER" id="PTHR13190">
    <property type="entry name" value="AUTOPHAGY-RELATED 2, ISOFORM A"/>
    <property type="match status" value="1"/>
</dbReference>
<dbReference type="Pfam" id="PF13329">
    <property type="entry name" value="ATG2_CAD"/>
    <property type="match status" value="1"/>
</dbReference>
<evidence type="ECO:0000256" key="5">
    <source>
        <dbReference type="ARBA" id="ARBA00022448"/>
    </source>
</evidence>
<dbReference type="GO" id="GO:0061709">
    <property type="term" value="P:reticulophagy"/>
    <property type="evidence" value="ECO:0007669"/>
    <property type="project" value="TreeGrafter"/>
</dbReference>
<evidence type="ECO:0000256" key="3">
    <source>
        <dbReference type="ARBA" id="ARBA00009714"/>
    </source>
</evidence>
<dbReference type="GO" id="GO:0000422">
    <property type="term" value="P:autophagy of mitochondrion"/>
    <property type="evidence" value="ECO:0007669"/>
    <property type="project" value="TreeGrafter"/>
</dbReference>
<dbReference type="GO" id="GO:0005789">
    <property type="term" value="C:endoplasmic reticulum membrane"/>
    <property type="evidence" value="ECO:0007669"/>
    <property type="project" value="UniProtKB-SubCell"/>
</dbReference>
<evidence type="ECO:0000256" key="8">
    <source>
        <dbReference type="ARBA" id="ARBA00023055"/>
    </source>
</evidence>
<evidence type="ECO:0000313" key="14">
    <source>
        <dbReference type="WBParaSite" id="PTRK_0000474900.1"/>
    </source>
</evidence>
<keyword evidence="9" id="KW-0472">Membrane</keyword>
<comment type="catalytic activity">
    <reaction evidence="10">
        <text>a 1,2-diacyl-sn-glycero-3-phospho-L-serine(in) = a 1,2-diacyl-sn-glycero-3-phospho-L-serine(out)</text>
        <dbReference type="Rhea" id="RHEA:38663"/>
        <dbReference type="ChEBI" id="CHEBI:57262"/>
    </reaction>
</comment>
<evidence type="ECO:0000256" key="12">
    <source>
        <dbReference type="SAM" id="MobiDB-lite"/>
    </source>
</evidence>
<dbReference type="GO" id="GO:0034045">
    <property type="term" value="C:phagophore assembly site membrane"/>
    <property type="evidence" value="ECO:0007669"/>
    <property type="project" value="UniProtKB-SubCell"/>
</dbReference>
<dbReference type="WBParaSite" id="PTRK_0000474900.1">
    <property type="protein sequence ID" value="PTRK_0000474900.1"/>
    <property type="gene ID" value="PTRK_0000474900"/>
</dbReference>
<dbReference type="Proteomes" id="UP000038045">
    <property type="component" value="Unplaced"/>
</dbReference>
<comment type="subcellular location">
    <subcellularLocation>
        <location evidence="1">Endoplasmic reticulum membrane</location>
        <topology evidence="1">Peripheral membrane protein</topology>
    </subcellularLocation>
    <subcellularLocation>
        <location evidence="2">Preautophagosomal structure membrane</location>
        <topology evidence="2">Peripheral membrane protein</topology>
    </subcellularLocation>
</comment>
<feature type="region of interest" description="Disordered" evidence="12">
    <location>
        <begin position="450"/>
        <end position="471"/>
    </location>
</feature>
<evidence type="ECO:0000256" key="1">
    <source>
        <dbReference type="ARBA" id="ARBA00004406"/>
    </source>
</evidence>
<evidence type="ECO:0000256" key="11">
    <source>
        <dbReference type="ARBA" id="ARBA00024615"/>
    </source>
</evidence>
<dbReference type="GO" id="GO:0000045">
    <property type="term" value="P:autophagosome assembly"/>
    <property type="evidence" value="ECO:0007669"/>
    <property type="project" value="TreeGrafter"/>
</dbReference>
<sequence>MQTDLVNGIIGIKEIELNSDAINAILKELSLNIRIIDSYIGNISANIPWKELNKSSCIVKVCDLQITVNTRGGFMNRAGNMSAQELVTSMMESMISSKELASNVMSDDGEGTSSTNILSEDSQGKDTIAGIIELMMSRVQIIFENTIIRIETDEDINETGIKTALEIEIERMEFLDQLLEEARVKSGVSDDTVIKLDSEGLFNSPEIKKLFKITNAKIYTDIFTNETPPTETIESYNDSVTSSNQELFSSAMGSFHSTDSMEQSSNFKSIYQTGDILKCDSEIRKIPITREKIKSRPILVAAISGKNNLMRLNLHNFGSAPRTDQSFNKKVDISLCLKNVKFFSTPTQLTILKKLATLVSTGDYQNKNLENKSFDNYNDPDAPAVRRLASDDAPLIEQGLNDCIEDDRISMTSEHFSFGHRKFHLSNIISEEFVETTKQQISIDMNKHVSNSKKNTTRNRASSEMEDSFSDTITRHGSTTTLTEKKPDYILLKVDIHNLQSIVTHKDPLSLQSTKGESFESIDSAIELIAGWSDNYFKSSENVKFNLSSRMKDVRHKFNDLYKDDHIRFVAATIVLNMFCEKQSELDQTTLKLSMFNCDLIEYLTSSSQVDKDTDTTISLLNFDDCIATGNEPQVIIECRITPEHKSIDIGLLPCKIEFDLSIIDRLSNLICNEPFYNVNYDEFQHGTSFSGCIITDDKKALFEPSDLSQQGGFISATLKCNHLCLDFRFPKADLRDLDCKTRNSYYIRQIYDDYLRLDLSYINIELPKLSFQEISEHFGLHISCTTILGTLMGDLNTLECKEEDRKFLYGYSGKEEEKILLTFNYDLRNKSLQMTSKEHNTSKIEDSEGEFFNLSYTMEGPFSHRKSLSNNELMVMPGDRHELYEFSKKSCENATINISIFFPSLKILFPSRKFYEILYNRFGNDVALWEPSASCYKKTHTFDESCDIESSKDNFQPCRNAQGEYVNNSDDNNGHDNSLGKKKTRVIEVEPHMVSVVLTAKHANILICHNNDIIMDGIVTSSFPSDIVLNVTDFRFFYVHGYYGKPNIDYSYITTTVAKIYHLNNCNGNDEFERNITDLMFACNDKMDKLIKFEPINENEKLCPFLDNDSFTLSMKLQMDTPTSRKIILAVGLRNSTLHLEPLVDPLYFWINQLIDFFTVEDYCVPGYVLPNTTIELHSNIESVVIAHDQRNIVQNSPYELRFVINSCNIQSKIIQNVDVLQFNCTLEDSSLFMRSRQKSNLDFDPNEYIYKGTNISQILNEFAKILSCGHLKLQIALSTLPENSKKLKTPLLSVICSNDNLNIWVCSDTFYIFLNIITEIVDFKRANDIEKKEREENMAKNVTAEELDKLLNASGSNYNNFSLNNFSNNQSEIIDKNSFSSEEKSKKPSASIQDMISDAIDFDAPSEKNSCEKSESSDSDNCSTAFMHEYKNKRSAYSSDDDFCDLTDDIGSGITDKSGEAKIRHLAFLNDGSPIPIEIVEDYFGGPILESMSDPTSLASFNSHVLSEFIIEKMSISIYLYGGSDFGGYSTTNKSYSSWKTKRDHSTCFKEGSIGGPYRDHTVCIGFCLDKISFTAKMFNEHNSLNSMINLSIRDIFIQDHLVISEIDTMLHKNITSGSKTQIEQPFVTFKMVENHIHEAKVRMSVVPMKLNIDQDTLNFIIDFLTETMENVKVVKSIEKEEIDAPTLDIPVIENEGKSNTNVKQMKKLNPDEPLVQISDPMTLSVYGEDIENKNDGCKINLGEEMFIKNFTFTPECNIKIDYNNKRLLSSTGSALNIAMGLASLKGAEISLKEIKNKNGVLGLGRCMTQASSEWYNDIYNNQLTKIIKGYGPTSPIINMFQGIRDLVALPVEEIYKTDGHIVKGIKSGASSFSVSAATAMVEIGQSLSHVVQSVAEFAFDIVHPEHINPRDIQRTKVPGNLREGIHHAYDIIKNDMQYTARHIKSATTQHAYENNGTVLALARTAAPVLLQPVICSAKATKAILDGVRSELQPEEFFEDQKKWKNQNK</sequence>
<comment type="similarity">
    <text evidence="3">Belongs to the ATG2 family.</text>
</comment>
<dbReference type="GO" id="GO:0061723">
    <property type="term" value="P:glycophagy"/>
    <property type="evidence" value="ECO:0007669"/>
    <property type="project" value="TreeGrafter"/>
</dbReference>
<evidence type="ECO:0000313" key="13">
    <source>
        <dbReference type="Proteomes" id="UP000038045"/>
    </source>
</evidence>
<dbReference type="GO" id="GO:0043495">
    <property type="term" value="F:protein-membrane adaptor activity"/>
    <property type="evidence" value="ECO:0007669"/>
    <property type="project" value="TreeGrafter"/>
</dbReference>
<dbReference type="GO" id="GO:0034727">
    <property type="term" value="P:piecemeal microautophagy of the nucleus"/>
    <property type="evidence" value="ECO:0007669"/>
    <property type="project" value="TreeGrafter"/>
</dbReference>